<gene>
    <name evidence="5" type="ORF">HT578_01825</name>
</gene>
<dbReference type="Proteomes" id="UP000677126">
    <property type="component" value="Chromosome"/>
</dbReference>
<keyword evidence="3" id="KW-0456">Lyase</keyword>
<organism evidence="5 6">
    <name type="scientific">Novosphingobium decolorationis</name>
    <dbReference type="NCBI Taxonomy" id="2698673"/>
    <lineage>
        <taxon>Bacteria</taxon>
        <taxon>Pseudomonadati</taxon>
        <taxon>Pseudomonadota</taxon>
        <taxon>Alphaproteobacteria</taxon>
        <taxon>Sphingomonadales</taxon>
        <taxon>Sphingomonadaceae</taxon>
        <taxon>Novosphingobium</taxon>
    </lineage>
</organism>
<dbReference type="SUPFAM" id="SSF52096">
    <property type="entry name" value="ClpP/crotonase"/>
    <property type="match status" value="1"/>
</dbReference>
<dbReference type="RefSeq" id="WP_213501829.1">
    <property type="nucleotide sequence ID" value="NZ_CP054856.1"/>
</dbReference>
<dbReference type="PANTHER" id="PTHR11941:SF169">
    <property type="entry name" value="(7AS)-7A-METHYL-1,5-DIOXO-2,3,5,6,7,7A-HEXAHYDRO-1H-INDENE-CARBOXYL-COA HYDROLASE"/>
    <property type="match status" value="1"/>
</dbReference>
<dbReference type="InterPro" id="IPR001753">
    <property type="entry name" value="Enoyl-CoA_hydra/iso"/>
</dbReference>
<evidence type="ECO:0000256" key="2">
    <source>
        <dbReference type="ARBA" id="ARBA00023098"/>
    </source>
</evidence>
<dbReference type="InterPro" id="IPR014748">
    <property type="entry name" value="Enoyl-CoA_hydra_C"/>
</dbReference>
<protein>
    <submittedName>
        <fullName evidence="5">Crotonase/enoyl-CoA hydratase family protein</fullName>
    </submittedName>
</protein>
<dbReference type="EMBL" id="CP054856">
    <property type="protein sequence ID" value="QVM82608.1"/>
    <property type="molecule type" value="Genomic_DNA"/>
</dbReference>
<evidence type="ECO:0000313" key="6">
    <source>
        <dbReference type="Proteomes" id="UP000677126"/>
    </source>
</evidence>
<dbReference type="Gene3D" id="1.10.12.10">
    <property type="entry name" value="Lyase 2-enoyl-coa Hydratase, Chain A, domain 2"/>
    <property type="match status" value="1"/>
</dbReference>
<dbReference type="InterPro" id="IPR018376">
    <property type="entry name" value="Enoyl-CoA_hyd/isom_CS"/>
</dbReference>
<comment type="similarity">
    <text evidence="1 4">Belongs to the enoyl-CoA hydratase/isomerase family.</text>
</comment>
<name>A0ABX8E0J5_9SPHN</name>
<keyword evidence="6" id="KW-1185">Reference proteome</keyword>
<dbReference type="InterPro" id="IPR029045">
    <property type="entry name" value="ClpP/crotonase-like_dom_sf"/>
</dbReference>
<evidence type="ECO:0000313" key="5">
    <source>
        <dbReference type="EMBL" id="QVM82608.1"/>
    </source>
</evidence>
<reference evidence="5 6" key="1">
    <citation type="journal article" date="2021" name="Int. J. Syst. Evol. Microbiol.">
        <title>Novosphingobium decolorationis sp. nov., an aniline blue-decolourizing bacterium isolated from East Pacific sediment.</title>
        <authorList>
            <person name="Chen X."/>
            <person name="Dong B."/>
            <person name="Chen T."/>
            <person name="Ren N."/>
            <person name="Wang J."/>
            <person name="Xu Y."/>
            <person name="Yang J."/>
            <person name="Zhu S."/>
            <person name="Chen J."/>
        </authorList>
    </citation>
    <scope>NUCLEOTIDE SEQUENCE [LARGE SCALE GENOMIC DNA]</scope>
    <source>
        <strain evidence="5 6">502str22</strain>
    </source>
</reference>
<sequence length="268" mass="27987">MSTLPPSSCEVLVAREANVMVVTLNRPQAMNAITADVALQVGEALEAAEADPEVRCIVLTGSGERAFCAGMDLKAAARGERPVPPGEREAWGFAGIVSHPLSKPLIAAVNGFAVGGGTEIVLACDIAVAAETANFGLPEVKRGILAAAGGAFRLPRAIGSKAAMELLLTGDTIDAYQARDLGLVNRVVAREEVMGEALAIARRIAANAPLAVQATKRIARGYMPEGVPDEAADWALSHREMAAIRTSEDAREGALAFAEKRAPVWKGR</sequence>
<dbReference type="NCBIfam" id="NF006100">
    <property type="entry name" value="PRK08252.1"/>
    <property type="match status" value="1"/>
</dbReference>
<dbReference type="Gene3D" id="3.90.226.10">
    <property type="entry name" value="2-enoyl-CoA Hydratase, Chain A, domain 1"/>
    <property type="match status" value="1"/>
</dbReference>
<keyword evidence="2" id="KW-0443">Lipid metabolism</keyword>
<proteinExistence type="inferred from homology"/>
<evidence type="ECO:0000256" key="3">
    <source>
        <dbReference type="ARBA" id="ARBA00023239"/>
    </source>
</evidence>
<dbReference type="PANTHER" id="PTHR11941">
    <property type="entry name" value="ENOYL-COA HYDRATASE-RELATED"/>
    <property type="match status" value="1"/>
</dbReference>
<evidence type="ECO:0000256" key="1">
    <source>
        <dbReference type="ARBA" id="ARBA00005254"/>
    </source>
</evidence>
<evidence type="ECO:0000256" key="4">
    <source>
        <dbReference type="RuleBase" id="RU003707"/>
    </source>
</evidence>
<dbReference type="CDD" id="cd06558">
    <property type="entry name" value="crotonase-like"/>
    <property type="match status" value="1"/>
</dbReference>
<dbReference type="Pfam" id="PF00378">
    <property type="entry name" value="ECH_1"/>
    <property type="match status" value="1"/>
</dbReference>
<dbReference type="PROSITE" id="PS00166">
    <property type="entry name" value="ENOYL_COA_HYDRATASE"/>
    <property type="match status" value="1"/>
</dbReference>
<accession>A0ABX8E0J5</accession>